<dbReference type="EMBL" id="UYRS01019252">
    <property type="protein sequence ID" value="VDK44089.1"/>
    <property type="molecule type" value="Genomic_DNA"/>
</dbReference>
<accession>A0A0R3WFC0</accession>
<dbReference type="AlphaFoldDB" id="A0A0R3WFC0"/>
<gene>
    <name evidence="1" type="ORF">TASK_LOCUS9564</name>
</gene>
<reference evidence="3" key="1">
    <citation type="submission" date="2017-02" db="UniProtKB">
        <authorList>
            <consortium name="WormBaseParasite"/>
        </authorList>
    </citation>
    <scope>IDENTIFICATION</scope>
</reference>
<evidence type="ECO:0000313" key="3">
    <source>
        <dbReference type="WBParaSite" id="TASK_0000956301-mRNA-1"/>
    </source>
</evidence>
<sequence length="40" mass="4443">MLMVLTTKTSCHIAIQKLHKSVTFQPLSLLLFGNVCLSLL</sequence>
<keyword evidence="2" id="KW-1185">Reference proteome</keyword>
<protein>
    <submittedName>
        <fullName evidence="1 3">Uncharacterized protein</fullName>
    </submittedName>
</protein>
<dbReference type="WBParaSite" id="TASK_0000956301-mRNA-1">
    <property type="protein sequence ID" value="TASK_0000956301-mRNA-1"/>
    <property type="gene ID" value="TASK_0000956301"/>
</dbReference>
<proteinExistence type="predicted"/>
<dbReference type="Proteomes" id="UP000282613">
    <property type="component" value="Unassembled WGS sequence"/>
</dbReference>
<organism evidence="3">
    <name type="scientific">Taenia asiatica</name>
    <name type="common">Asian tapeworm</name>
    <dbReference type="NCBI Taxonomy" id="60517"/>
    <lineage>
        <taxon>Eukaryota</taxon>
        <taxon>Metazoa</taxon>
        <taxon>Spiralia</taxon>
        <taxon>Lophotrochozoa</taxon>
        <taxon>Platyhelminthes</taxon>
        <taxon>Cestoda</taxon>
        <taxon>Eucestoda</taxon>
        <taxon>Cyclophyllidea</taxon>
        <taxon>Taeniidae</taxon>
        <taxon>Taenia</taxon>
    </lineage>
</organism>
<evidence type="ECO:0000313" key="2">
    <source>
        <dbReference type="Proteomes" id="UP000282613"/>
    </source>
</evidence>
<reference evidence="1 2" key="2">
    <citation type="submission" date="2018-11" db="EMBL/GenBank/DDBJ databases">
        <authorList>
            <consortium name="Pathogen Informatics"/>
        </authorList>
    </citation>
    <scope>NUCLEOTIDE SEQUENCE [LARGE SCALE GENOMIC DNA]</scope>
</reference>
<evidence type="ECO:0000313" key="1">
    <source>
        <dbReference type="EMBL" id="VDK44089.1"/>
    </source>
</evidence>
<name>A0A0R3WFC0_TAEAS</name>